<sequence>MPSRRPKILNRSSTQIEFPTQEDQIRRYRAMTRGMYQAANATRRVFGRNNLTLESVVDPKRQLELSRERRANLVLIEVLYSNNKSTARHRVYQHYSKQRILCVNDNQTNLPLYNQQSYQSLKAPGLQHIHLGIFMIRNTVSLYVPDMVLSVDDFHNHVEVSIQIHGYDTWQGATTTPVEEIAATGWGDEFSDDEHTTKKVTILDESIEEGVPVGSAGIGAISVGTRETTLGRGLKLGVVTDFEVFSLRGSALVEVILVKGYVFPTIVKVRPVGCDLLALVELFILVEGNRELTKQEKLQDDCDVQAINIILQGLPPDVYSLITHCQGEGHMARQFTKPKRPRSSAWFKEKMLLVQAQESGQVLDEEQLAFLADPWIPDGQCDNNDSSSSRLKISYKIDKDQVAQEKVKKAFKNADSSSRVELIPSKIKYAIKVVLNFHKEFSVFSSFTRKENDGLLQDQVFKNKEEVVIKVT</sequence>
<proteinExistence type="predicted"/>
<dbReference type="EMBL" id="BKCJ010003798">
    <property type="protein sequence ID" value="GEU57251.1"/>
    <property type="molecule type" value="Genomic_DNA"/>
</dbReference>
<gene>
    <name evidence="1" type="ORF">Tci_029229</name>
</gene>
<comment type="caution">
    <text evidence="1">The sequence shown here is derived from an EMBL/GenBank/DDBJ whole genome shotgun (WGS) entry which is preliminary data.</text>
</comment>
<protein>
    <submittedName>
        <fullName evidence="1">Retrovirus-related Pol polyprotein from transposon TNT 1-94</fullName>
    </submittedName>
</protein>
<name>A0A6L2L5X9_TANCI</name>
<organism evidence="1">
    <name type="scientific">Tanacetum cinerariifolium</name>
    <name type="common">Dalmatian daisy</name>
    <name type="synonym">Chrysanthemum cinerariifolium</name>
    <dbReference type="NCBI Taxonomy" id="118510"/>
    <lineage>
        <taxon>Eukaryota</taxon>
        <taxon>Viridiplantae</taxon>
        <taxon>Streptophyta</taxon>
        <taxon>Embryophyta</taxon>
        <taxon>Tracheophyta</taxon>
        <taxon>Spermatophyta</taxon>
        <taxon>Magnoliopsida</taxon>
        <taxon>eudicotyledons</taxon>
        <taxon>Gunneridae</taxon>
        <taxon>Pentapetalae</taxon>
        <taxon>asterids</taxon>
        <taxon>campanulids</taxon>
        <taxon>Asterales</taxon>
        <taxon>Asteraceae</taxon>
        <taxon>Asteroideae</taxon>
        <taxon>Anthemideae</taxon>
        <taxon>Anthemidinae</taxon>
        <taxon>Tanacetum</taxon>
    </lineage>
</organism>
<evidence type="ECO:0000313" key="1">
    <source>
        <dbReference type="EMBL" id="GEU57251.1"/>
    </source>
</evidence>
<accession>A0A6L2L5X9</accession>
<reference evidence="1" key="1">
    <citation type="journal article" date="2019" name="Sci. Rep.">
        <title>Draft genome of Tanacetum cinerariifolium, the natural source of mosquito coil.</title>
        <authorList>
            <person name="Yamashiro T."/>
            <person name="Shiraishi A."/>
            <person name="Satake H."/>
            <person name="Nakayama K."/>
        </authorList>
    </citation>
    <scope>NUCLEOTIDE SEQUENCE</scope>
</reference>
<dbReference type="AlphaFoldDB" id="A0A6L2L5X9"/>